<dbReference type="EC" id="2.5.1.48" evidence="5"/>
<evidence type="ECO:0000256" key="3">
    <source>
        <dbReference type="ARBA" id="ARBA00022898"/>
    </source>
</evidence>
<dbReference type="Pfam" id="PF01053">
    <property type="entry name" value="Cys_Met_Meta_PP"/>
    <property type="match status" value="1"/>
</dbReference>
<keyword evidence="3 4" id="KW-0663">Pyridoxal phosphate</keyword>
<evidence type="ECO:0000313" key="5">
    <source>
        <dbReference type="EMBL" id="MBD1398357.1"/>
    </source>
</evidence>
<dbReference type="GO" id="GO:0003962">
    <property type="term" value="F:cystathionine gamma-synthase activity"/>
    <property type="evidence" value="ECO:0007669"/>
    <property type="project" value="UniProtKB-EC"/>
</dbReference>
<dbReference type="Proteomes" id="UP000625551">
    <property type="component" value="Unassembled WGS sequence"/>
</dbReference>
<dbReference type="PIRSF" id="PIRSF001434">
    <property type="entry name" value="CGS"/>
    <property type="match status" value="1"/>
</dbReference>
<dbReference type="InterPro" id="IPR054542">
    <property type="entry name" value="Cys_met_metab_PP"/>
</dbReference>
<evidence type="ECO:0000256" key="2">
    <source>
        <dbReference type="ARBA" id="ARBA00009077"/>
    </source>
</evidence>
<comment type="caution">
    <text evidence="5">The sequence shown here is derived from an EMBL/GenBank/DDBJ whole genome shotgun (WGS) entry which is preliminary data.</text>
</comment>
<dbReference type="InterPro" id="IPR015421">
    <property type="entry name" value="PyrdxlP-dep_Trfase_major"/>
</dbReference>
<keyword evidence="6" id="KW-1185">Reference proteome</keyword>
<dbReference type="PANTHER" id="PTHR11808">
    <property type="entry name" value="TRANS-SULFURATION ENZYME FAMILY MEMBER"/>
    <property type="match status" value="1"/>
</dbReference>
<dbReference type="Gene3D" id="3.40.640.10">
    <property type="entry name" value="Type I PLP-dependent aspartate aminotransferase-like (Major domain)"/>
    <property type="match status" value="1"/>
</dbReference>
<dbReference type="SUPFAM" id="SSF53383">
    <property type="entry name" value="PLP-dependent transferases"/>
    <property type="match status" value="1"/>
</dbReference>
<keyword evidence="5" id="KW-0808">Transferase</keyword>
<dbReference type="InterPro" id="IPR015422">
    <property type="entry name" value="PyrdxlP-dep_Trfase_small"/>
</dbReference>
<gene>
    <name evidence="5" type="ORF">H9Q13_14395</name>
</gene>
<dbReference type="PROSITE" id="PS00868">
    <property type="entry name" value="CYS_MET_METAB_PP"/>
    <property type="match status" value="1"/>
</dbReference>
<dbReference type="InterPro" id="IPR015424">
    <property type="entry name" value="PyrdxlP-dep_Trfase"/>
</dbReference>
<sequence length="379" mass="41820">MKFGTKAIHAGVEPDPTTGAIMTPIYQTSTYVQRSPGDHKGYEYSRSHNPTRTALQNALAELENGQHGLCYASGMAAIDGIIRMLKPGDEVISTNDLYGGSYRIFTKIFQDYGLKFHFTDMSDLNNVESLVNENTRMIWVETPTNPLLNIIDIKGCAEVAKKHNLLLVADNTFATPFLQNPLDLGADIVMHSLTKYMAGHSDVVMGAAIVKDDELHKKLAFIQNACGSVPGPQDCFLVLRGIKTLHVRMERHCENGRAVAQYLKNHPKVEKVMWPGLPDHPSHHIAKEQMRSYGGMISFVLKGDQMDDAIKVLERFKYFTLAESLGGVESLCGHPASMTHASIPSEERQKAGLSDSLIRLSVGIEDIEDLLADLEQAIG</sequence>
<evidence type="ECO:0000256" key="1">
    <source>
        <dbReference type="ARBA" id="ARBA00001933"/>
    </source>
</evidence>
<comment type="cofactor">
    <cofactor evidence="1 4">
        <name>pyridoxal 5'-phosphate</name>
        <dbReference type="ChEBI" id="CHEBI:597326"/>
    </cofactor>
</comment>
<reference evidence="5 6" key="1">
    <citation type="submission" date="2020-09" db="EMBL/GenBank/DDBJ databases">
        <title>Genome sequencing and assembly of Pontibacter sp.</title>
        <authorList>
            <person name="Chhetri G."/>
        </authorList>
    </citation>
    <scope>NUCLEOTIDE SEQUENCE [LARGE SCALE GENOMIC DNA]</scope>
    <source>
        <strain evidence="5 6">JH31</strain>
    </source>
</reference>
<comment type="similarity">
    <text evidence="2 4">Belongs to the trans-sulfuration enzymes family.</text>
</comment>
<name>A0ABR7XJ92_9BACT</name>
<accession>A0ABR7XJ92</accession>
<dbReference type="RefSeq" id="WP_191184497.1">
    <property type="nucleotide sequence ID" value="NZ_JACXAJ010000008.1"/>
</dbReference>
<dbReference type="PANTHER" id="PTHR11808:SF15">
    <property type="entry name" value="CYSTATHIONINE GAMMA-LYASE"/>
    <property type="match status" value="1"/>
</dbReference>
<evidence type="ECO:0000313" key="6">
    <source>
        <dbReference type="Proteomes" id="UP000625551"/>
    </source>
</evidence>
<organism evidence="5 6">
    <name type="scientific">Pontibacter aquaedesilientis</name>
    <dbReference type="NCBI Taxonomy" id="2766980"/>
    <lineage>
        <taxon>Bacteria</taxon>
        <taxon>Pseudomonadati</taxon>
        <taxon>Bacteroidota</taxon>
        <taxon>Cytophagia</taxon>
        <taxon>Cytophagales</taxon>
        <taxon>Hymenobacteraceae</taxon>
        <taxon>Pontibacter</taxon>
    </lineage>
</organism>
<dbReference type="EMBL" id="JACXAJ010000008">
    <property type="protein sequence ID" value="MBD1398357.1"/>
    <property type="molecule type" value="Genomic_DNA"/>
</dbReference>
<dbReference type="CDD" id="cd00614">
    <property type="entry name" value="CGS_like"/>
    <property type="match status" value="1"/>
</dbReference>
<dbReference type="NCBIfam" id="NF005871">
    <property type="entry name" value="PRK07811.1"/>
    <property type="match status" value="1"/>
</dbReference>
<evidence type="ECO:0000256" key="4">
    <source>
        <dbReference type="RuleBase" id="RU362118"/>
    </source>
</evidence>
<proteinExistence type="inferred from homology"/>
<dbReference type="InterPro" id="IPR000277">
    <property type="entry name" value="Cys/Met-Metab_PyrdxlP-dep_enz"/>
</dbReference>
<protein>
    <submittedName>
        <fullName evidence="5">Cystathionine gamma-synthase</fullName>
        <ecNumber evidence="5">2.5.1.48</ecNumber>
    </submittedName>
</protein>
<dbReference type="Gene3D" id="3.90.1150.10">
    <property type="entry name" value="Aspartate Aminotransferase, domain 1"/>
    <property type="match status" value="1"/>
</dbReference>